<dbReference type="CTD" id="4509"/>
<name>A0A343KJQ9_9ANNE</name>
<dbReference type="GeneID" id="34828606"/>
<keyword evidence="1" id="KW-1133">Transmembrane helix</keyword>
<gene>
    <name evidence="2" type="primary">ATP8</name>
</gene>
<sequence>MPHLSPMSWMLMFLFLFMLLVIVLSFFWWFDYAICNSFPYHYMKTQSTKKWKW</sequence>
<dbReference type="RefSeq" id="YP_009440565.1">
    <property type="nucleotide sequence ID" value="NC_036150.1"/>
</dbReference>
<evidence type="ECO:0000256" key="1">
    <source>
        <dbReference type="SAM" id="Phobius"/>
    </source>
</evidence>
<keyword evidence="2" id="KW-0496">Mitochondrion</keyword>
<geneLocation type="mitochondrion" evidence="2"/>
<keyword evidence="1" id="KW-0472">Membrane</keyword>
<proteinExistence type="predicted"/>
<keyword evidence="1" id="KW-0812">Transmembrane</keyword>
<feature type="transmembrane region" description="Helical" evidence="1">
    <location>
        <begin position="9"/>
        <end position="30"/>
    </location>
</feature>
<organism evidence="2">
    <name type="scientific">Erpobdella japonica</name>
    <dbReference type="NCBI Taxonomy" id="184739"/>
    <lineage>
        <taxon>Eukaryota</taxon>
        <taxon>Metazoa</taxon>
        <taxon>Spiralia</taxon>
        <taxon>Lophotrochozoa</taxon>
        <taxon>Annelida</taxon>
        <taxon>Clitellata</taxon>
        <taxon>Hirudinea</taxon>
        <taxon>Hirudinida</taxon>
        <taxon>Erpobdelliformes</taxon>
        <taxon>Erpobdellidae</taxon>
        <taxon>Erpobdella</taxon>
    </lineage>
</organism>
<evidence type="ECO:0000313" key="2">
    <source>
        <dbReference type="EMBL" id="ATG87483.1"/>
    </source>
</evidence>
<accession>A0A343KJQ9</accession>
<dbReference type="AlphaFoldDB" id="A0A343KJQ9"/>
<reference evidence="2" key="1">
    <citation type="submission" date="2017-06" db="EMBL/GenBank/DDBJ databases">
        <title>The complete mitochondrial genome of a segmented worm Erpobdella japonica (Annelida:Hirudinea:Erpobdella).</title>
        <authorList>
            <person name="Guan D."/>
        </authorList>
    </citation>
    <scope>NUCLEOTIDE SEQUENCE</scope>
</reference>
<protein>
    <submittedName>
        <fullName evidence="2">ATP synthase F0 subunit 8</fullName>
    </submittedName>
</protein>
<dbReference type="EMBL" id="MF358688">
    <property type="protein sequence ID" value="ATG87483.1"/>
    <property type="molecule type" value="Genomic_DNA"/>
</dbReference>